<dbReference type="EMBL" id="HG994359">
    <property type="protein sequence ID" value="CAF2098630.1"/>
    <property type="molecule type" value="Genomic_DNA"/>
</dbReference>
<gene>
    <name evidence="2" type="ORF">DARMORV10_A05P23560.1</name>
</gene>
<evidence type="ECO:0000313" key="2">
    <source>
        <dbReference type="EMBL" id="CAF2098630.1"/>
    </source>
</evidence>
<name>A0A816TMT9_BRANA</name>
<accession>A0A816TMT9</accession>
<organism evidence="2">
    <name type="scientific">Brassica napus</name>
    <name type="common">Rape</name>
    <dbReference type="NCBI Taxonomy" id="3708"/>
    <lineage>
        <taxon>Eukaryota</taxon>
        <taxon>Viridiplantae</taxon>
        <taxon>Streptophyta</taxon>
        <taxon>Embryophyta</taxon>
        <taxon>Tracheophyta</taxon>
        <taxon>Spermatophyta</taxon>
        <taxon>Magnoliopsida</taxon>
        <taxon>eudicotyledons</taxon>
        <taxon>Gunneridae</taxon>
        <taxon>Pentapetalae</taxon>
        <taxon>rosids</taxon>
        <taxon>malvids</taxon>
        <taxon>Brassicales</taxon>
        <taxon>Brassicaceae</taxon>
        <taxon>Brassiceae</taxon>
        <taxon>Brassica</taxon>
    </lineage>
</organism>
<sequence>MFLCYLVFENASLCCVSKGAFVFISLVFSRPCACTRLLFYIVVVAPLYYHPSFYQKPLF</sequence>
<feature type="transmembrane region" description="Helical" evidence="1">
    <location>
        <begin position="37"/>
        <end position="54"/>
    </location>
</feature>
<reference evidence="2" key="1">
    <citation type="submission" date="2021-01" db="EMBL/GenBank/DDBJ databases">
        <authorList>
            <consortium name="Genoscope - CEA"/>
            <person name="William W."/>
        </authorList>
    </citation>
    <scope>NUCLEOTIDE SEQUENCE</scope>
</reference>
<evidence type="ECO:0000256" key="1">
    <source>
        <dbReference type="SAM" id="Phobius"/>
    </source>
</evidence>
<protein>
    <submittedName>
        <fullName evidence="2">(rape) hypothetical protein</fullName>
    </submittedName>
</protein>
<keyword evidence="1" id="KW-1133">Transmembrane helix</keyword>
<dbReference type="Proteomes" id="UP001295469">
    <property type="component" value="Chromosome A05"/>
</dbReference>
<keyword evidence="1" id="KW-0812">Transmembrane</keyword>
<feature type="transmembrane region" description="Helical" evidence="1">
    <location>
        <begin position="6"/>
        <end position="28"/>
    </location>
</feature>
<dbReference type="AlphaFoldDB" id="A0A816TMT9"/>
<feature type="non-terminal residue" evidence="2">
    <location>
        <position position="59"/>
    </location>
</feature>
<keyword evidence="1" id="KW-0472">Membrane</keyword>
<proteinExistence type="predicted"/>